<comment type="caution">
    <text evidence="1">The sequence shown here is derived from an EMBL/GenBank/DDBJ whole genome shotgun (WGS) entry which is preliminary data.</text>
</comment>
<protein>
    <submittedName>
        <fullName evidence="1">Uncharacterized protein</fullName>
    </submittedName>
</protein>
<evidence type="ECO:0000313" key="1">
    <source>
        <dbReference type="EMBL" id="MED6213233.1"/>
    </source>
</evidence>
<gene>
    <name evidence="1" type="ORF">PIB30_091196</name>
</gene>
<dbReference type="EMBL" id="JASCZI010243461">
    <property type="protein sequence ID" value="MED6213233.1"/>
    <property type="molecule type" value="Genomic_DNA"/>
</dbReference>
<evidence type="ECO:0000313" key="2">
    <source>
        <dbReference type="Proteomes" id="UP001341840"/>
    </source>
</evidence>
<dbReference type="Proteomes" id="UP001341840">
    <property type="component" value="Unassembled WGS sequence"/>
</dbReference>
<organism evidence="1 2">
    <name type="scientific">Stylosanthes scabra</name>
    <dbReference type="NCBI Taxonomy" id="79078"/>
    <lineage>
        <taxon>Eukaryota</taxon>
        <taxon>Viridiplantae</taxon>
        <taxon>Streptophyta</taxon>
        <taxon>Embryophyta</taxon>
        <taxon>Tracheophyta</taxon>
        <taxon>Spermatophyta</taxon>
        <taxon>Magnoliopsida</taxon>
        <taxon>eudicotyledons</taxon>
        <taxon>Gunneridae</taxon>
        <taxon>Pentapetalae</taxon>
        <taxon>rosids</taxon>
        <taxon>fabids</taxon>
        <taxon>Fabales</taxon>
        <taxon>Fabaceae</taxon>
        <taxon>Papilionoideae</taxon>
        <taxon>50 kb inversion clade</taxon>
        <taxon>dalbergioids sensu lato</taxon>
        <taxon>Dalbergieae</taxon>
        <taxon>Pterocarpus clade</taxon>
        <taxon>Stylosanthes</taxon>
    </lineage>
</organism>
<accession>A0ABU6YXA7</accession>
<sequence>MSGSVPGVIMDIPEIPTLLSTWKKRHGVPSCFMTARDTHARWQLELRNELDRVGVDDFVWTPYTAPQWRSIEPAWVNEAGEI</sequence>
<name>A0ABU6YXA7_9FABA</name>
<proteinExistence type="predicted"/>
<reference evidence="1 2" key="1">
    <citation type="journal article" date="2023" name="Plants (Basel)">
        <title>Bridging the Gap: Combining Genomics and Transcriptomics Approaches to Understand Stylosanthes scabra, an Orphan Legume from the Brazilian Caatinga.</title>
        <authorList>
            <person name="Ferreira-Neto J.R.C."/>
            <person name="da Silva M.D."/>
            <person name="Binneck E."/>
            <person name="de Melo N.F."/>
            <person name="da Silva R.H."/>
            <person name="de Melo A.L.T.M."/>
            <person name="Pandolfi V."/>
            <person name="Bustamante F.O."/>
            <person name="Brasileiro-Vidal A.C."/>
            <person name="Benko-Iseppon A.M."/>
        </authorList>
    </citation>
    <scope>NUCLEOTIDE SEQUENCE [LARGE SCALE GENOMIC DNA]</scope>
    <source>
        <tissue evidence="1">Leaves</tissue>
    </source>
</reference>
<keyword evidence="2" id="KW-1185">Reference proteome</keyword>